<dbReference type="Gene3D" id="1.20.1060.20">
    <property type="match status" value="1"/>
</dbReference>
<dbReference type="Gene3D" id="3.40.50.300">
    <property type="entry name" value="P-loop containing nucleotide triphosphate hydrolases"/>
    <property type="match status" value="2"/>
</dbReference>
<keyword evidence="5 7" id="KW-0175">Coiled coil</keyword>
<dbReference type="GO" id="GO:0005737">
    <property type="term" value="C:cytoplasm"/>
    <property type="evidence" value="ECO:0007669"/>
    <property type="project" value="UniProtKB-SubCell"/>
</dbReference>
<dbReference type="InterPro" id="IPR024704">
    <property type="entry name" value="SMC"/>
</dbReference>
<reference evidence="10 11" key="1">
    <citation type="journal article" date="2023" name="Int. J. Syst. Evol. Microbiol.">
        <title>Ligilactobacillus ubinensis sp. nov., a novel species isolated from the wild ferment of a durian fruit (Durio zibethinus).</title>
        <authorList>
            <person name="Heng Y.C."/>
            <person name="Menon N."/>
            <person name="Chen B."/>
            <person name="Loo B.Z.L."/>
            <person name="Wong G.W.J."/>
            <person name="Lim A.C.H."/>
            <person name="Silvaraju S."/>
            <person name="Kittelmann S."/>
        </authorList>
    </citation>
    <scope>NUCLEOTIDE SEQUENCE [LARGE SCALE GENOMIC DNA]</scope>
    <source>
        <strain evidence="10 11">WILCCON 0076</strain>
    </source>
</reference>
<evidence type="ECO:0000256" key="5">
    <source>
        <dbReference type="ARBA" id="ARBA00023054"/>
    </source>
</evidence>
<accession>A0A9X2FKE8</accession>
<dbReference type="Gene3D" id="3.30.70.1620">
    <property type="match status" value="1"/>
</dbReference>
<comment type="function">
    <text evidence="7">Required for chromosome condensation and partitioning.</text>
</comment>
<name>A0A9X2FKE8_9LACO</name>
<organism evidence="10 11">
    <name type="scientific">Ligilactobacillus ubinensis</name>
    <dbReference type="NCBI Taxonomy" id="2876789"/>
    <lineage>
        <taxon>Bacteria</taxon>
        <taxon>Bacillati</taxon>
        <taxon>Bacillota</taxon>
        <taxon>Bacilli</taxon>
        <taxon>Lactobacillales</taxon>
        <taxon>Lactobacillaceae</taxon>
        <taxon>Ligilactobacillus</taxon>
    </lineage>
</organism>
<dbReference type="GO" id="GO:0030261">
    <property type="term" value="P:chromosome condensation"/>
    <property type="evidence" value="ECO:0007669"/>
    <property type="project" value="InterPro"/>
</dbReference>
<dbReference type="Pfam" id="PF02463">
    <property type="entry name" value="SMC_N"/>
    <property type="match status" value="2"/>
</dbReference>
<evidence type="ECO:0000256" key="6">
    <source>
        <dbReference type="ARBA" id="ARBA00023125"/>
    </source>
</evidence>
<feature type="coiled-coil region" evidence="7">
    <location>
        <begin position="420"/>
        <end position="461"/>
    </location>
</feature>
<dbReference type="GO" id="GO:0005524">
    <property type="term" value="F:ATP binding"/>
    <property type="evidence" value="ECO:0007669"/>
    <property type="project" value="UniProtKB-UniRule"/>
</dbReference>
<dbReference type="CDD" id="cd03278">
    <property type="entry name" value="ABC_SMC_barmotin"/>
    <property type="match status" value="2"/>
</dbReference>
<evidence type="ECO:0000313" key="11">
    <source>
        <dbReference type="Proteomes" id="UP001139006"/>
    </source>
</evidence>
<sequence length="1182" mass="135008">MRLKALTLNGFKSFADKTKIEFQPGITGIVGPNGSGKSNIIEGLRWVLGEQSAKSLRGGKMPDVIFAGSDTRAKLNRAEVEIELDNSDYFLKKQPAQIVITRRIFRNGESEFLINGKTVRLRDIVDLFLDTGLGKESFSIISQGRVESIFNSKPQDRRSLIEEVAGVLKYKKEKSRAQKELEETTSHLNRVADIITELYQQRQPLEEQASIAHDYLEQKKQYDHFDLNNLVLEIKSKSAEKEKIQIELQKIKQIVEKHEHNARKQKDLTQMLHEQQQQLEEQIDSAQKRLVELTQQKGYLSGEQKVSKQTHEYQDMQRNDAKQRISEDQQSLTDANQDKKQILQQIAEIEAKKAELEEQISQLRLEGQTDAKTLSAQIEKLQQDIFNDIKAKDAFENEQKYLEKEYLNQVAVQQNTNTKLNDAKAEFLNNEKQIKEAEKNLARLNSQLTDLQQKQTVANEDVVKCTRRLDNQKERWYQASDILKKAETQYDTLKNVAANYSGYYQGVKKVLQAKSKLSGIVGAVAELFKVAPEYSKAIETTLGGQLQNVVVTTDSAAKEAIRYLSKNHYGRATFLPRNTVRKRSLNTNQLQILKETVGVIDVASNLVQVNANDQPILQHLLGTTVVVENLDNATVVATRLNHAVKIVTLNGDIINAGGSMTGGSTQQKHTGLLEQKQQTDSLAQNIVTMRKKMETVELEGAQNRKQLEKSQQYLEELKIQITKLEEAKQPVQKKYDVLKIEIEHQKREVDMHIHAQEDAKKNESNYQLQKDELAVKISDLAHKLDKQKQQLESKKAYFNNAEHMQQKNEHALNEAIQSKAVIDERLQSQKLQLKEITNQIERLEQNILKTQNRLNNLLSEQQQHSGRTEDLEAKKKAVDKEHTMLNVKVQEMISQRKQLHKEVTIAEKELTRVNELQKAAYDEQNEKTRYDSHLETLLENYLNSLSERHELTYEKALEKEDLETDLENVKRRLKLLKLGLDDLGEVNLGAISEFERVNERYEFLTKQQDDLLEAKDQLTNSMDEMDEEVKLRFKQTFTKVSEAFTAIFPAIFGGGRAQLSLTEPDDLLTTGIEIMAQPPGKKFQALTLLSGGEKALTAIALLFAILKVRPVPFVVLDEAEAALDDANVVRYSQYLQNFDMETQFIVITHRKGTMMNANTLYGVTMQESGISKMVSVSLEEVM</sequence>
<keyword evidence="4 7" id="KW-0067">ATP-binding</keyword>
<feature type="coiled-coil region" evidence="7">
    <location>
        <begin position="707"/>
        <end position="734"/>
    </location>
</feature>
<dbReference type="FunFam" id="3.40.50.300:FF:000901">
    <property type="entry name" value="Chromosome partition protein Smc"/>
    <property type="match status" value="1"/>
</dbReference>
<evidence type="ECO:0000256" key="8">
    <source>
        <dbReference type="SAM" id="MobiDB-lite"/>
    </source>
</evidence>
<dbReference type="Proteomes" id="UP001139006">
    <property type="component" value="Unassembled WGS sequence"/>
</dbReference>
<dbReference type="EMBL" id="JAIULA010000010">
    <property type="protein sequence ID" value="MCP0886985.1"/>
    <property type="molecule type" value="Genomic_DNA"/>
</dbReference>
<proteinExistence type="inferred from homology"/>
<keyword evidence="2 7" id="KW-0963">Cytoplasm</keyword>
<dbReference type="HAMAP" id="MF_01894">
    <property type="entry name" value="Smc_prok"/>
    <property type="match status" value="1"/>
</dbReference>
<evidence type="ECO:0000313" key="10">
    <source>
        <dbReference type="EMBL" id="MCP0886985.1"/>
    </source>
</evidence>
<dbReference type="NCBIfam" id="TIGR02168">
    <property type="entry name" value="SMC_prok_B"/>
    <property type="match status" value="1"/>
</dbReference>
<evidence type="ECO:0000256" key="2">
    <source>
        <dbReference type="ARBA" id="ARBA00022490"/>
    </source>
</evidence>
<protein>
    <recommendedName>
        <fullName evidence="7">Chromosome partition protein Smc</fullName>
    </recommendedName>
</protein>
<dbReference type="GO" id="GO:0006260">
    <property type="term" value="P:DNA replication"/>
    <property type="evidence" value="ECO:0007669"/>
    <property type="project" value="UniProtKB-UniRule"/>
</dbReference>
<dbReference type="GO" id="GO:0003677">
    <property type="term" value="F:DNA binding"/>
    <property type="evidence" value="ECO:0007669"/>
    <property type="project" value="UniProtKB-UniRule"/>
</dbReference>
<feature type="coiled-coil region" evidence="7">
    <location>
        <begin position="959"/>
        <end position="1028"/>
    </location>
</feature>
<dbReference type="SUPFAM" id="SSF75553">
    <property type="entry name" value="Smc hinge domain"/>
    <property type="match status" value="1"/>
</dbReference>
<dbReference type="RefSeq" id="WP_253360481.1">
    <property type="nucleotide sequence ID" value="NZ_JAIULA010000010.1"/>
</dbReference>
<dbReference type="FunFam" id="3.40.50.300:FF:000984">
    <property type="entry name" value="Chromosome partition protein Smc"/>
    <property type="match status" value="1"/>
</dbReference>
<dbReference type="SUPFAM" id="SSF52540">
    <property type="entry name" value="P-loop containing nucleoside triphosphate hydrolases"/>
    <property type="match status" value="1"/>
</dbReference>
<comment type="domain">
    <text evidence="7">Contains large globular domains required for ATP hydrolysis at each terminus and a third globular domain forming a flexible hinge near the middle of the molecule. These domains are separated by coiled-coil structures.</text>
</comment>
<dbReference type="PIRSF" id="PIRSF005719">
    <property type="entry name" value="SMC"/>
    <property type="match status" value="1"/>
</dbReference>
<dbReference type="PANTHER" id="PTHR43977">
    <property type="entry name" value="STRUCTURAL MAINTENANCE OF CHROMOSOMES PROTEIN 3"/>
    <property type="match status" value="1"/>
</dbReference>
<comment type="subunit">
    <text evidence="7">Homodimer.</text>
</comment>
<keyword evidence="6 7" id="KW-0238">DNA-binding</keyword>
<dbReference type="InterPro" id="IPR003395">
    <property type="entry name" value="RecF/RecN/SMC_N"/>
</dbReference>
<evidence type="ECO:0000256" key="3">
    <source>
        <dbReference type="ARBA" id="ARBA00022741"/>
    </source>
</evidence>
<feature type="binding site" evidence="7">
    <location>
        <begin position="32"/>
        <end position="39"/>
    </location>
    <ligand>
        <name>ATP</name>
        <dbReference type="ChEBI" id="CHEBI:30616"/>
    </ligand>
</feature>
<dbReference type="Pfam" id="PF06470">
    <property type="entry name" value="SMC_hinge"/>
    <property type="match status" value="1"/>
</dbReference>
<comment type="similarity">
    <text evidence="7">Belongs to the SMC family.</text>
</comment>
<evidence type="ECO:0000256" key="7">
    <source>
        <dbReference type="HAMAP-Rule" id="MF_01894"/>
    </source>
</evidence>
<comment type="subcellular location">
    <subcellularLocation>
        <location evidence="1 7">Cytoplasm</location>
    </subcellularLocation>
</comment>
<dbReference type="InterPro" id="IPR011890">
    <property type="entry name" value="SMC_prok"/>
</dbReference>
<keyword evidence="11" id="KW-1185">Reference proteome</keyword>
<dbReference type="SMART" id="SM00968">
    <property type="entry name" value="SMC_hinge"/>
    <property type="match status" value="1"/>
</dbReference>
<dbReference type="InterPro" id="IPR036277">
    <property type="entry name" value="SMC_hinge_sf"/>
</dbReference>
<dbReference type="GO" id="GO:0005694">
    <property type="term" value="C:chromosome"/>
    <property type="evidence" value="ECO:0007669"/>
    <property type="project" value="InterPro"/>
</dbReference>
<keyword evidence="3 7" id="KW-0547">Nucleotide-binding</keyword>
<evidence type="ECO:0000259" key="9">
    <source>
        <dbReference type="SMART" id="SM00968"/>
    </source>
</evidence>
<dbReference type="GO" id="GO:0007059">
    <property type="term" value="P:chromosome segregation"/>
    <property type="evidence" value="ECO:0007669"/>
    <property type="project" value="UniProtKB-UniRule"/>
</dbReference>
<dbReference type="GO" id="GO:0007062">
    <property type="term" value="P:sister chromatid cohesion"/>
    <property type="evidence" value="ECO:0007669"/>
    <property type="project" value="InterPro"/>
</dbReference>
<feature type="coiled-coil region" evidence="7">
    <location>
        <begin position="770"/>
        <end position="860"/>
    </location>
</feature>
<evidence type="ECO:0000256" key="1">
    <source>
        <dbReference type="ARBA" id="ARBA00004496"/>
    </source>
</evidence>
<dbReference type="InterPro" id="IPR027417">
    <property type="entry name" value="P-loop_NTPase"/>
</dbReference>
<feature type="region of interest" description="Disordered" evidence="8">
    <location>
        <begin position="301"/>
        <end position="337"/>
    </location>
</feature>
<dbReference type="InterPro" id="IPR010935">
    <property type="entry name" value="SMC_hinge"/>
</dbReference>
<feature type="domain" description="SMC hinge" evidence="9">
    <location>
        <begin position="518"/>
        <end position="637"/>
    </location>
</feature>
<dbReference type="AlphaFoldDB" id="A0A9X2FKE8"/>
<feature type="coiled-coil region" evidence="7">
    <location>
        <begin position="889"/>
        <end position="916"/>
    </location>
</feature>
<gene>
    <name evidence="7 10" type="primary">smc</name>
    <name evidence="10" type="ORF">LB941_06510</name>
</gene>
<feature type="compositionally biased region" description="Basic and acidic residues" evidence="8">
    <location>
        <begin position="305"/>
        <end position="327"/>
    </location>
</feature>
<comment type="caution">
    <text evidence="10">The sequence shown here is derived from an EMBL/GenBank/DDBJ whole genome shotgun (WGS) entry which is preliminary data.</text>
</comment>
<dbReference type="GO" id="GO:0016887">
    <property type="term" value="F:ATP hydrolysis activity"/>
    <property type="evidence" value="ECO:0007669"/>
    <property type="project" value="InterPro"/>
</dbReference>
<evidence type="ECO:0000256" key="4">
    <source>
        <dbReference type="ARBA" id="ARBA00022840"/>
    </source>
</evidence>